<dbReference type="GO" id="GO:0031261">
    <property type="term" value="C:DNA replication preinitiation complex"/>
    <property type="evidence" value="ECO:0007669"/>
    <property type="project" value="TreeGrafter"/>
</dbReference>
<dbReference type="STRING" id="741276.A0A2S5BIJ0"/>
<evidence type="ECO:0000256" key="4">
    <source>
        <dbReference type="ARBA" id="ARBA00023125"/>
    </source>
</evidence>
<gene>
    <name evidence="9" type="ORF">BMF94_0176</name>
</gene>
<feature type="domain" description="Origin recognition complex subunit 3 N-terminal" evidence="7">
    <location>
        <begin position="37"/>
        <end position="349"/>
    </location>
</feature>
<protein>
    <submittedName>
        <fullName evidence="9">Uncharacterized protein</fullName>
    </submittedName>
</protein>
<feature type="compositionally biased region" description="Acidic residues" evidence="6">
    <location>
        <begin position="672"/>
        <end position="688"/>
    </location>
</feature>
<dbReference type="EMBL" id="PJQD01000002">
    <property type="protein sequence ID" value="POY76587.1"/>
    <property type="molecule type" value="Genomic_DNA"/>
</dbReference>
<dbReference type="InterPro" id="IPR045667">
    <property type="entry name" value="ORC3_N"/>
</dbReference>
<dbReference type="PANTHER" id="PTHR12748">
    <property type="entry name" value="ORIGIN RECOGNITION COMPLEX SUBUNIT 3"/>
    <property type="match status" value="1"/>
</dbReference>
<evidence type="ECO:0000313" key="9">
    <source>
        <dbReference type="EMBL" id="POY76587.1"/>
    </source>
</evidence>
<dbReference type="InterPro" id="IPR020795">
    <property type="entry name" value="ORC3"/>
</dbReference>
<keyword evidence="4" id="KW-0238">DNA-binding</keyword>
<dbReference type="Pfam" id="PF07034">
    <property type="entry name" value="ORC3_N"/>
    <property type="match status" value="1"/>
</dbReference>
<keyword evidence="10" id="KW-1185">Reference proteome</keyword>
<feature type="region of interest" description="Disordered" evidence="6">
    <location>
        <begin position="651"/>
        <end position="694"/>
    </location>
</feature>
<comment type="caution">
    <text evidence="9">The sequence shown here is derived from an EMBL/GenBank/DDBJ whole genome shotgun (WGS) entry which is preliminary data.</text>
</comment>
<proteinExistence type="inferred from homology"/>
<sequence length="725" mass="79121">MDPPDVPWTEPIASTSRAVFTLPYKADEQQDADQLGYAAGVEAYRAAWRATHDRIQDTLSTLHDASLDQIVAFVRAPESTDASLYTALSGRALLRTGLIIGASPGSSSLLYSSLVRQLSSVDSDTVDESAPTAVRPCLISRLASRDCSNIKNALRSLIGGFIGSSLDVDLEDEDDEEEDAFLAAPVSRKSEMIVPEDMHNLRAWYEHRYAKQDAQLAPKLVVLIEDLEAMDGKVLTQIIDTLSTNADSLPLTLLVGIATTADALWNLLARKTANQLDAASFFVDPGVGAFNALMRGLFIDWKAPLALSPRVYETLWRTFEDLHHSIDATISFLQQTYMTHYIASPAHALTPRAGLDDEDAAAAVKALQELQCYSAASQGSSAEPAVVLEEARAAYRAWHTARREAFAALTGMMEFWDKRKPLEGVLAAVLGEGEGGRNIHKTVDELCNLVLQASSAKLPTFVRAVIANLSALHADLDSELDLAPGDTLLRFAEAQLASLEPILAAPRPAGRSTLFNTNLVGAFSIPGMGTASKVDQGFSALAKETAEGLRTRLRHSFRPHTELALHELWFSDDRSAVKRVLPAPLPTTLRLLQKDDALTERNGDAENGAESAEPSDLSVAYRTFTETHPQGRLANLGEWWGAFELSAANEVEVNGAEGQGEGARKRRRRSDEDGDSEDEDENEDEDEGPERRKQARFLRVVGDLAHLGFIHPTTYKPEHVLKSVY</sequence>
<dbReference type="CDD" id="cd20704">
    <property type="entry name" value="Orc3"/>
    <property type="match status" value="1"/>
</dbReference>
<evidence type="ECO:0000313" key="10">
    <source>
        <dbReference type="Proteomes" id="UP000237144"/>
    </source>
</evidence>
<evidence type="ECO:0000259" key="8">
    <source>
        <dbReference type="Pfam" id="PF18137"/>
    </source>
</evidence>
<evidence type="ECO:0000256" key="5">
    <source>
        <dbReference type="ARBA" id="ARBA00023242"/>
    </source>
</evidence>
<organism evidence="9 10">
    <name type="scientific">Rhodotorula taiwanensis</name>
    <dbReference type="NCBI Taxonomy" id="741276"/>
    <lineage>
        <taxon>Eukaryota</taxon>
        <taxon>Fungi</taxon>
        <taxon>Dikarya</taxon>
        <taxon>Basidiomycota</taxon>
        <taxon>Pucciniomycotina</taxon>
        <taxon>Microbotryomycetes</taxon>
        <taxon>Sporidiobolales</taxon>
        <taxon>Sporidiobolaceae</taxon>
        <taxon>Rhodotorula</taxon>
    </lineage>
</organism>
<evidence type="ECO:0000259" key="7">
    <source>
        <dbReference type="Pfam" id="PF07034"/>
    </source>
</evidence>
<dbReference type="Proteomes" id="UP000237144">
    <property type="component" value="Unassembled WGS sequence"/>
</dbReference>
<comment type="similarity">
    <text evidence="2">Belongs to the ORC3 family.</text>
</comment>
<dbReference type="PANTHER" id="PTHR12748:SF0">
    <property type="entry name" value="ORIGIN RECOGNITION COMPLEX SUBUNIT 3"/>
    <property type="match status" value="1"/>
</dbReference>
<reference evidence="9 10" key="1">
    <citation type="journal article" date="2018" name="Front. Microbiol.">
        <title>Prospects for Fungal Bioremediation of Acidic Radioactive Waste Sites: Characterization and Genome Sequence of Rhodotorula taiwanensis MD1149.</title>
        <authorList>
            <person name="Tkavc R."/>
            <person name="Matrosova V.Y."/>
            <person name="Grichenko O.E."/>
            <person name="Gostincar C."/>
            <person name="Volpe R.P."/>
            <person name="Klimenkova P."/>
            <person name="Gaidamakova E.K."/>
            <person name="Zhou C.E."/>
            <person name="Stewart B.J."/>
            <person name="Lyman M.G."/>
            <person name="Malfatti S.A."/>
            <person name="Rubinfeld B."/>
            <person name="Courtot M."/>
            <person name="Singh J."/>
            <person name="Dalgard C.L."/>
            <person name="Hamilton T."/>
            <person name="Frey K.G."/>
            <person name="Gunde-Cimerman N."/>
            <person name="Dugan L."/>
            <person name="Daly M.J."/>
        </authorList>
    </citation>
    <scope>NUCLEOTIDE SEQUENCE [LARGE SCALE GENOMIC DNA]</scope>
    <source>
        <strain evidence="9 10">MD1149</strain>
    </source>
</reference>
<comment type="subcellular location">
    <subcellularLocation>
        <location evidence="1">Nucleus</location>
    </subcellularLocation>
</comment>
<dbReference type="InterPro" id="IPR040855">
    <property type="entry name" value="ORC_WH_C"/>
</dbReference>
<evidence type="ECO:0000256" key="3">
    <source>
        <dbReference type="ARBA" id="ARBA00022705"/>
    </source>
</evidence>
<accession>A0A2S5BIJ0</accession>
<dbReference type="GO" id="GO:0005656">
    <property type="term" value="C:nuclear pre-replicative complex"/>
    <property type="evidence" value="ECO:0007669"/>
    <property type="project" value="TreeGrafter"/>
</dbReference>
<feature type="domain" description="Origin recognition complex subunit 3 winged helix C-terminal" evidence="8">
    <location>
        <begin position="595"/>
        <end position="725"/>
    </location>
</feature>
<dbReference type="AlphaFoldDB" id="A0A2S5BIJ0"/>
<name>A0A2S5BIJ0_9BASI</name>
<evidence type="ECO:0000256" key="6">
    <source>
        <dbReference type="SAM" id="MobiDB-lite"/>
    </source>
</evidence>
<evidence type="ECO:0000256" key="1">
    <source>
        <dbReference type="ARBA" id="ARBA00004123"/>
    </source>
</evidence>
<evidence type="ECO:0000256" key="2">
    <source>
        <dbReference type="ARBA" id="ARBA00010977"/>
    </source>
</evidence>
<dbReference type="GO" id="GO:0003688">
    <property type="term" value="F:DNA replication origin binding"/>
    <property type="evidence" value="ECO:0007669"/>
    <property type="project" value="TreeGrafter"/>
</dbReference>
<dbReference type="OrthoDB" id="10265211at2759"/>
<keyword evidence="5" id="KW-0539">Nucleus</keyword>
<dbReference type="GO" id="GO:0005664">
    <property type="term" value="C:nuclear origin of replication recognition complex"/>
    <property type="evidence" value="ECO:0007669"/>
    <property type="project" value="InterPro"/>
</dbReference>
<keyword evidence="3" id="KW-0235">DNA replication</keyword>
<dbReference type="GO" id="GO:0006270">
    <property type="term" value="P:DNA replication initiation"/>
    <property type="evidence" value="ECO:0007669"/>
    <property type="project" value="TreeGrafter"/>
</dbReference>
<dbReference type="Pfam" id="PF18137">
    <property type="entry name" value="WHD_ORC"/>
    <property type="match status" value="1"/>
</dbReference>